<dbReference type="Gene3D" id="3.30.200.20">
    <property type="entry name" value="Phosphorylase Kinase, domain 1"/>
    <property type="match status" value="1"/>
</dbReference>
<dbReference type="OrthoDB" id="1934880at2759"/>
<keyword evidence="1" id="KW-0732">Signal</keyword>
<dbReference type="GO" id="GO:0004672">
    <property type="term" value="F:protein kinase activity"/>
    <property type="evidence" value="ECO:0007669"/>
    <property type="project" value="InterPro"/>
</dbReference>
<keyword evidence="2" id="KW-1015">Disulfide bond</keyword>
<dbReference type="CDD" id="cd01098">
    <property type="entry name" value="PAN_AP_plant"/>
    <property type="match status" value="1"/>
</dbReference>
<dbReference type="EMBL" id="JACGCM010001204">
    <property type="protein sequence ID" value="KAF6159058.1"/>
    <property type="molecule type" value="Genomic_DNA"/>
</dbReference>
<dbReference type="InterPro" id="IPR000719">
    <property type="entry name" value="Prot_kinase_dom"/>
</dbReference>
<dbReference type="InterPro" id="IPR003609">
    <property type="entry name" value="Pan_app"/>
</dbReference>
<dbReference type="Gene3D" id="2.90.10.10">
    <property type="entry name" value="Bulb-type lectin domain"/>
    <property type="match status" value="1"/>
</dbReference>
<keyword evidence="8" id="KW-1185">Reference proteome</keyword>
<evidence type="ECO:0000259" key="5">
    <source>
        <dbReference type="PROSITE" id="PS50927"/>
    </source>
</evidence>
<evidence type="ECO:0000313" key="7">
    <source>
        <dbReference type="EMBL" id="KAF6159058.1"/>
    </source>
</evidence>
<evidence type="ECO:0000256" key="1">
    <source>
        <dbReference type="ARBA" id="ARBA00022729"/>
    </source>
</evidence>
<proteinExistence type="predicted"/>
<dbReference type="InterPro" id="IPR011009">
    <property type="entry name" value="Kinase-like_dom_sf"/>
</dbReference>
<dbReference type="Pfam" id="PF00954">
    <property type="entry name" value="S_locus_glycop"/>
    <property type="match status" value="1"/>
</dbReference>
<evidence type="ECO:0000256" key="2">
    <source>
        <dbReference type="ARBA" id="ARBA00023157"/>
    </source>
</evidence>
<feature type="domain" description="Apple" evidence="6">
    <location>
        <begin position="255"/>
        <end position="338"/>
    </location>
</feature>
<evidence type="ECO:0000259" key="6">
    <source>
        <dbReference type="PROSITE" id="PS50948"/>
    </source>
</evidence>
<dbReference type="PROSITE" id="PS50927">
    <property type="entry name" value="BULB_LECTIN"/>
    <property type="match status" value="1"/>
</dbReference>
<dbReference type="InterPro" id="IPR001245">
    <property type="entry name" value="Ser-Thr/Tyr_kinase_cat_dom"/>
</dbReference>
<dbReference type="PROSITE" id="PS50948">
    <property type="entry name" value="PAN"/>
    <property type="match status" value="1"/>
</dbReference>
<name>A0A7J7MWI4_9MAGN</name>
<feature type="compositionally biased region" description="Polar residues" evidence="3">
    <location>
        <begin position="589"/>
        <end position="603"/>
    </location>
</feature>
<sequence length="681" mass="76762">MGSNGNLIVSDGKQNSVWSTNVSFVSYNSTAILLDSGNFILTELTSSGEDLGNSNEALWQSFDDPTDTFIPGMKISLKHKNGENHLFTSWKTESEPSKGNFSIGIDPRGEPQIVIMEKSKRHWRSGLWDGQKFLGDPNMRSLYLYGFKLSNTNEDGGIYFTYTLFNSSEILRFRIRWDGREEHLRWDEGKKEWSIFWTQPATECELYNKCGPYGRCSKSNLAICSCLHGFEPKSIRDWSRRDWSGGCVRKKEFQCERNNSSKGMESDGFLELKEVNLPDLSDWKPVENRNKCEDQCLKNCSCTAYAYVIGIGCLIWDSDLVDIQQLQGGGDKLYIRLAHSEVGTGSKISKAVGQMPCGTKLAVKRLEKNSGQGLEEFKTEILLIARLQHRNLVRLLGYCVQEDEKILVYEYLPNKSLDAFIFDFGMAKIFRRNENKEDTNRVVGTYGYMSPEYANEGLFSMESDVYSFGVILLEIAWHLWSEGKAMELIDPSLGDSCSARDVLRCIHVNRGSSDGSVLEQAGLASFGVLVISVKNDPHKLYRGLNGGNDFKHRKMYKILVRKPRWANLRDDGLNHAGNVPRNVARRTSDNFSSRNSVGSNNLSEDTDGPPVPQFAGQNSELDGSLYEGGSRPIGQKLFRKNLTIQKALHGAVTSGSGIQTMLDELRLEKRQAKAEKERRRA</sequence>
<dbReference type="InterPro" id="IPR036426">
    <property type="entry name" value="Bulb-type_lectin_dom_sf"/>
</dbReference>
<accession>A0A7J7MWI4</accession>
<dbReference type="GO" id="GO:0048544">
    <property type="term" value="P:recognition of pollen"/>
    <property type="evidence" value="ECO:0007669"/>
    <property type="project" value="InterPro"/>
</dbReference>
<feature type="domain" description="Bulb-type lectin" evidence="5">
    <location>
        <begin position="1"/>
        <end position="54"/>
    </location>
</feature>
<dbReference type="Pfam" id="PF07714">
    <property type="entry name" value="PK_Tyr_Ser-Thr"/>
    <property type="match status" value="1"/>
</dbReference>
<organism evidence="7 8">
    <name type="scientific">Kingdonia uniflora</name>
    <dbReference type="NCBI Taxonomy" id="39325"/>
    <lineage>
        <taxon>Eukaryota</taxon>
        <taxon>Viridiplantae</taxon>
        <taxon>Streptophyta</taxon>
        <taxon>Embryophyta</taxon>
        <taxon>Tracheophyta</taxon>
        <taxon>Spermatophyta</taxon>
        <taxon>Magnoliopsida</taxon>
        <taxon>Ranunculales</taxon>
        <taxon>Circaeasteraceae</taxon>
        <taxon>Kingdonia</taxon>
    </lineage>
</organism>
<dbReference type="Pfam" id="PF01453">
    <property type="entry name" value="B_lectin"/>
    <property type="match status" value="1"/>
</dbReference>
<dbReference type="SUPFAM" id="SSF56112">
    <property type="entry name" value="Protein kinase-like (PK-like)"/>
    <property type="match status" value="1"/>
</dbReference>
<gene>
    <name evidence="7" type="ORF">GIB67_032675</name>
</gene>
<dbReference type="Proteomes" id="UP000541444">
    <property type="component" value="Unassembled WGS sequence"/>
</dbReference>
<dbReference type="PANTHER" id="PTHR32444:SF242">
    <property type="entry name" value="G-TYPE LECTIN S-RECEPTOR-LIKE SERINE_THREONINE-PROTEIN KINASE RKS1"/>
    <property type="match status" value="1"/>
</dbReference>
<evidence type="ECO:0000259" key="4">
    <source>
        <dbReference type="PROSITE" id="PS50011"/>
    </source>
</evidence>
<dbReference type="InterPro" id="IPR001480">
    <property type="entry name" value="Bulb-type_lectin_dom"/>
</dbReference>
<dbReference type="Pfam" id="PF08276">
    <property type="entry name" value="PAN_2"/>
    <property type="match status" value="1"/>
</dbReference>
<evidence type="ECO:0008006" key="9">
    <source>
        <dbReference type="Google" id="ProtNLM"/>
    </source>
</evidence>
<dbReference type="AlphaFoldDB" id="A0A7J7MWI4"/>
<comment type="caution">
    <text evidence="7">The sequence shown here is derived from an EMBL/GenBank/DDBJ whole genome shotgun (WGS) entry which is preliminary data.</text>
</comment>
<feature type="region of interest" description="Disordered" evidence="3">
    <location>
        <begin position="576"/>
        <end position="619"/>
    </location>
</feature>
<evidence type="ECO:0000313" key="8">
    <source>
        <dbReference type="Proteomes" id="UP000541444"/>
    </source>
</evidence>
<dbReference type="PANTHER" id="PTHR32444">
    <property type="entry name" value="BULB-TYPE LECTIN DOMAIN-CONTAINING PROTEIN"/>
    <property type="match status" value="1"/>
</dbReference>
<dbReference type="InterPro" id="IPR000858">
    <property type="entry name" value="S_locus_glycoprot_dom"/>
</dbReference>
<dbReference type="Gene3D" id="1.10.510.10">
    <property type="entry name" value="Transferase(Phosphotransferase) domain 1"/>
    <property type="match status" value="1"/>
</dbReference>
<dbReference type="SUPFAM" id="SSF51110">
    <property type="entry name" value="alpha-D-mannose-specific plant lectins"/>
    <property type="match status" value="1"/>
</dbReference>
<reference evidence="7 8" key="1">
    <citation type="journal article" date="2020" name="IScience">
        <title>Genome Sequencing of the Endangered Kingdonia uniflora (Circaeasteraceae, Ranunculales) Reveals Potential Mechanisms of Evolutionary Specialization.</title>
        <authorList>
            <person name="Sun Y."/>
            <person name="Deng T."/>
            <person name="Zhang A."/>
            <person name="Moore M.J."/>
            <person name="Landis J.B."/>
            <person name="Lin N."/>
            <person name="Zhang H."/>
            <person name="Zhang X."/>
            <person name="Huang J."/>
            <person name="Zhang X."/>
            <person name="Sun H."/>
            <person name="Wang H."/>
        </authorList>
    </citation>
    <scope>NUCLEOTIDE SEQUENCE [LARGE SCALE GENOMIC DNA]</scope>
    <source>
        <strain evidence="7">TB1705</strain>
        <tissue evidence="7">Leaf</tissue>
    </source>
</reference>
<dbReference type="GO" id="GO:0005524">
    <property type="term" value="F:ATP binding"/>
    <property type="evidence" value="ECO:0007669"/>
    <property type="project" value="InterPro"/>
</dbReference>
<feature type="domain" description="Protein kinase" evidence="4">
    <location>
        <begin position="238"/>
        <end position="565"/>
    </location>
</feature>
<dbReference type="PROSITE" id="PS50011">
    <property type="entry name" value="PROTEIN_KINASE_DOM"/>
    <property type="match status" value="1"/>
</dbReference>
<protein>
    <recommendedName>
        <fullName evidence="9">Receptor-like serine/threonine-protein kinase</fullName>
    </recommendedName>
</protein>
<evidence type="ECO:0000256" key="3">
    <source>
        <dbReference type="SAM" id="MobiDB-lite"/>
    </source>
</evidence>
<dbReference type="SMART" id="SM00473">
    <property type="entry name" value="PAN_AP"/>
    <property type="match status" value="1"/>
</dbReference>